<dbReference type="InterPro" id="IPR013424">
    <property type="entry name" value="Ice-binding_C"/>
</dbReference>
<dbReference type="OrthoDB" id="6365843at2"/>
<dbReference type="Pfam" id="PF07589">
    <property type="entry name" value="PEP-CTERM"/>
    <property type="match status" value="1"/>
</dbReference>
<dbReference type="Proteomes" id="UP000031572">
    <property type="component" value="Unassembled WGS sequence"/>
</dbReference>
<feature type="chain" id="PRO_5002158819" description="Ice-binding protein C-terminal domain-containing protein" evidence="1">
    <location>
        <begin position="20"/>
        <end position="202"/>
    </location>
</feature>
<comment type="caution">
    <text evidence="3">The sequence shown here is derived from an EMBL/GenBank/DDBJ whole genome shotgun (WGS) entry which is preliminary data.</text>
</comment>
<keyword evidence="1" id="KW-0732">Signal</keyword>
<dbReference type="EMBL" id="JWJG01000028">
    <property type="protein sequence ID" value="KIF82486.1"/>
    <property type="molecule type" value="Genomic_DNA"/>
</dbReference>
<accession>A0A0C2BWU7</accession>
<proteinExistence type="predicted"/>
<dbReference type="RefSeq" id="WP_040041160.1">
    <property type="nucleotide sequence ID" value="NZ_JWJG01000028.1"/>
</dbReference>
<feature type="signal peptide" evidence="1">
    <location>
        <begin position="1"/>
        <end position="19"/>
    </location>
</feature>
<keyword evidence="4" id="KW-1185">Reference proteome</keyword>
<sequence>MKKFMLVLSLLLGLQTAHAALVAEDYSSVGDGLITLDTESGLEWLDFTATRGLTVSQVLSGMGGYSATFRYATRSEIQELLAHAGFSTLNTYAPEYVTLGQAFNNLFNSNGSACGGSLPWACALSISPDTQHLDLINVGVSLTEGGAFLFPNYAPTDYQHEWYGSALVRVDNNGAVVPEPSAILLLGIGLLALAAKRQQRQG</sequence>
<dbReference type="NCBIfam" id="TIGR02595">
    <property type="entry name" value="PEP_CTERM"/>
    <property type="match status" value="1"/>
</dbReference>
<name>A0A0C2BWU7_9BURK</name>
<evidence type="ECO:0000313" key="4">
    <source>
        <dbReference type="Proteomes" id="UP000031572"/>
    </source>
</evidence>
<evidence type="ECO:0000313" key="3">
    <source>
        <dbReference type="EMBL" id="KIF82486.1"/>
    </source>
</evidence>
<reference evidence="3 4" key="1">
    <citation type="submission" date="2014-12" db="EMBL/GenBank/DDBJ databases">
        <title>Denitrispirillum autotrophicum gen. nov., sp. nov., Denitrifying, Facultatively Autotrophic Bacteria Isolated from Rice Paddy Soil.</title>
        <authorList>
            <person name="Ishii S."/>
            <person name="Ashida N."/>
            <person name="Ohno H."/>
            <person name="Otsuka S."/>
            <person name="Yokota A."/>
            <person name="Senoo K."/>
        </authorList>
    </citation>
    <scope>NUCLEOTIDE SEQUENCE [LARGE SCALE GENOMIC DNA]</scope>
    <source>
        <strain evidence="3 4">TSA66</strain>
    </source>
</reference>
<organism evidence="3 4">
    <name type="scientific">Noviherbaspirillum autotrophicum</name>
    <dbReference type="NCBI Taxonomy" id="709839"/>
    <lineage>
        <taxon>Bacteria</taxon>
        <taxon>Pseudomonadati</taxon>
        <taxon>Pseudomonadota</taxon>
        <taxon>Betaproteobacteria</taxon>
        <taxon>Burkholderiales</taxon>
        <taxon>Oxalobacteraceae</taxon>
        <taxon>Noviherbaspirillum</taxon>
    </lineage>
</organism>
<evidence type="ECO:0000256" key="1">
    <source>
        <dbReference type="SAM" id="SignalP"/>
    </source>
</evidence>
<evidence type="ECO:0000259" key="2">
    <source>
        <dbReference type="Pfam" id="PF07589"/>
    </source>
</evidence>
<dbReference type="AlphaFoldDB" id="A0A0C2BWU7"/>
<protein>
    <recommendedName>
        <fullName evidence="2">Ice-binding protein C-terminal domain-containing protein</fullName>
    </recommendedName>
</protein>
<gene>
    <name evidence="3" type="ORF">TSA66_19375</name>
</gene>
<feature type="domain" description="Ice-binding protein C-terminal" evidence="2">
    <location>
        <begin position="177"/>
        <end position="197"/>
    </location>
</feature>